<comment type="caution">
    <text evidence="1">The sequence shown here is derived from an EMBL/GenBank/DDBJ whole genome shotgun (WGS) entry which is preliminary data.</text>
</comment>
<evidence type="ECO:0000313" key="1">
    <source>
        <dbReference type="EMBL" id="GFC62079.1"/>
    </source>
</evidence>
<gene>
    <name evidence="1" type="ORF">Tci_834049</name>
</gene>
<name>A0A699Q7F1_TANCI</name>
<reference evidence="1" key="1">
    <citation type="journal article" date="2019" name="Sci. Rep.">
        <title>Draft genome of Tanacetum cinerariifolium, the natural source of mosquito coil.</title>
        <authorList>
            <person name="Yamashiro T."/>
            <person name="Shiraishi A."/>
            <person name="Satake H."/>
            <person name="Nakayama K."/>
        </authorList>
    </citation>
    <scope>NUCLEOTIDE SEQUENCE</scope>
</reference>
<protein>
    <submittedName>
        <fullName evidence="1">Uncharacterized protein</fullName>
    </submittedName>
</protein>
<organism evidence="1">
    <name type="scientific">Tanacetum cinerariifolium</name>
    <name type="common">Dalmatian daisy</name>
    <name type="synonym">Chrysanthemum cinerariifolium</name>
    <dbReference type="NCBI Taxonomy" id="118510"/>
    <lineage>
        <taxon>Eukaryota</taxon>
        <taxon>Viridiplantae</taxon>
        <taxon>Streptophyta</taxon>
        <taxon>Embryophyta</taxon>
        <taxon>Tracheophyta</taxon>
        <taxon>Spermatophyta</taxon>
        <taxon>Magnoliopsida</taxon>
        <taxon>eudicotyledons</taxon>
        <taxon>Gunneridae</taxon>
        <taxon>Pentapetalae</taxon>
        <taxon>asterids</taxon>
        <taxon>campanulids</taxon>
        <taxon>Asterales</taxon>
        <taxon>Asteraceae</taxon>
        <taxon>Asteroideae</taxon>
        <taxon>Anthemideae</taxon>
        <taxon>Anthemidinae</taxon>
        <taxon>Tanacetum</taxon>
    </lineage>
</organism>
<proteinExistence type="predicted"/>
<dbReference type="AlphaFoldDB" id="A0A699Q7F1"/>
<feature type="non-terminal residue" evidence="1">
    <location>
        <position position="1"/>
    </location>
</feature>
<dbReference type="EMBL" id="BKCJ010992393">
    <property type="protein sequence ID" value="GFC62079.1"/>
    <property type="molecule type" value="Genomic_DNA"/>
</dbReference>
<sequence length="213" mass="23328">RNPKVGIASQVALARPAARNWHDGVKVKVHNGRLGVRAARFGYVQVAGIPGHVPDATVFRGKIIIAIFRRCDSAVRNRCCRNVLGVRWQRKQQCKGPGTKNLGELHGGPQFFLAGVVQEDSRRSNHVFLAILYNAAQVFILPIHPRHLRAVEVILGRRDAKHAGQQRQRNGALGIAKLPEVHRVEQVGQVPGFVAGHVEHGRNGLPADEHAAA</sequence>
<accession>A0A699Q7F1</accession>